<keyword evidence="2" id="KW-1185">Reference proteome</keyword>
<evidence type="ECO:0000313" key="1">
    <source>
        <dbReference type="EMBL" id="KAG0249406.1"/>
    </source>
</evidence>
<accession>A0AAD4D215</accession>
<evidence type="ECO:0000313" key="2">
    <source>
        <dbReference type="Proteomes" id="UP001194580"/>
    </source>
</evidence>
<reference evidence="1" key="1">
    <citation type="journal article" date="2020" name="Fungal Divers.">
        <title>Resolving the Mortierellaceae phylogeny through synthesis of multi-gene phylogenetics and phylogenomics.</title>
        <authorList>
            <person name="Vandepol N."/>
            <person name="Liber J."/>
            <person name="Desiro A."/>
            <person name="Na H."/>
            <person name="Kennedy M."/>
            <person name="Barry K."/>
            <person name="Grigoriev I.V."/>
            <person name="Miller A.N."/>
            <person name="O'Donnell K."/>
            <person name="Stajich J.E."/>
            <person name="Bonito G."/>
        </authorList>
    </citation>
    <scope>NUCLEOTIDE SEQUENCE</scope>
    <source>
        <strain evidence="1">NRRL 28262</strain>
    </source>
</reference>
<comment type="caution">
    <text evidence="1">The sequence shown here is derived from an EMBL/GenBank/DDBJ whole genome shotgun (WGS) entry which is preliminary data.</text>
</comment>
<dbReference type="EMBL" id="JAAAIL010003724">
    <property type="protein sequence ID" value="KAG0249406.1"/>
    <property type="molecule type" value="Genomic_DNA"/>
</dbReference>
<protein>
    <submittedName>
        <fullName evidence="1">Uncharacterized protein</fullName>
    </submittedName>
</protein>
<name>A0AAD4D215_9FUNG</name>
<dbReference type="AlphaFoldDB" id="A0AAD4D215"/>
<proteinExistence type="predicted"/>
<feature type="non-terminal residue" evidence="1">
    <location>
        <position position="106"/>
    </location>
</feature>
<dbReference type="Proteomes" id="UP001194580">
    <property type="component" value="Unassembled WGS sequence"/>
</dbReference>
<organism evidence="1 2">
    <name type="scientific">Linnemannia exigua</name>
    <dbReference type="NCBI Taxonomy" id="604196"/>
    <lineage>
        <taxon>Eukaryota</taxon>
        <taxon>Fungi</taxon>
        <taxon>Fungi incertae sedis</taxon>
        <taxon>Mucoromycota</taxon>
        <taxon>Mortierellomycotina</taxon>
        <taxon>Mortierellomycetes</taxon>
        <taxon>Mortierellales</taxon>
        <taxon>Mortierellaceae</taxon>
        <taxon>Linnemannia</taxon>
    </lineage>
</organism>
<sequence length="106" mass="11813">MGSEDGRVLTGQHLDGYPLPLWLKTDAIPEPHPSNCHMDRLVKPVWTDGARAEGNLAMIPCDERTIGYRSHPRLECNYTDGHFEAYPCSAAGRGYARSITDEGRSR</sequence>
<gene>
    <name evidence="1" type="ORF">BGZ95_007558</name>
</gene>